<evidence type="ECO:0000256" key="1">
    <source>
        <dbReference type="SAM" id="MobiDB-lite"/>
    </source>
</evidence>
<accession>A0ABW3ECV6</accession>
<keyword evidence="3" id="KW-1185">Reference proteome</keyword>
<dbReference type="RefSeq" id="WP_263390746.1">
    <property type="nucleotide sequence ID" value="NZ_BJDN01000011.1"/>
</dbReference>
<reference evidence="3" key="1">
    <citation type="journal article" date="2019" name="Int. J. Syst. Evol. Microbiol.">
        <title>The Global Catalogue of Microorganisms (GCM) 10K type strain sequencing project: providing services to taxonomists for standard genome sequencing and annotation.</title>
        <authorList>
            <consortium name="The Broad Institute Genomics Platform"/>
            <consortium name="The Broad Institute Genome Sequencing Center for Infectious Disease"/>
            <person name="Wu L."/>
            <person name="Ma J."/>
        </authorList>
    </citation>
    <scope>NUCLEOTIDE SEQUENCE [LARGE SCALE GENOMIC DNA]</scope>
    <source>
        <strain evidence="3">CCM 8925</strain>
    </source>
</reference>
<evidence type="ECO:0008006" key="4">
    <source>
        <dbReference type="Google" id="ProtNLM"/>
    </source>
</evidence>
<dbReference type="EMBL" id="JBHTIO010000028">
    <property type="protein sequence ID" value="MFD0897212.1"/>
    <property type="molecule type" value="Genomic_DNA"/>
</dbReference>
<proteinExistence type="predicted"/>
<gene>
    <name evidence="2" type="ORF">ACFQZ7_05600</name>
</gene>
<feature type="compositionally biased region" description="Basic residues" evidence="1">
    <location>
        <begin position="31"/>
        <end position="41"/>
    </location>
</feature>
<dbReference type="Proteomes" id="UP001597104">
    <property type="component" value="Unassembled WGS sequence"/>
</dbReference>
<protein>
    <recommendedName>
        <fullName evidence="4">Transcriptional regulator</fullName>
    </recommendedName>
</protein>
<sequence>MKYTKRPRNPNSSQREQTWEKFKKQANQLSAHKRGTRRTGH</sequence>
<organism evidence="2 3">
    <name type="scientific">Loigolactobacillus binensis</name>
    <dbReference type="NCBI Taxonomy" id="2559922"/>
    <lineage>
        <taxon>Bacteria</taxon>
        <taxon>Bacillati</taxon>
        <taxon>Bacillota</taxon>
        <taxon>Bacilli</taxon>
        <taxon>Lactobacillales</taxon>
        <taxon>Lactobacillaceae</taxon>
        <taxon>Loigolactobacillus</taxon>
    </lineage>
</organism>
<evidence type="ECO:0000313" key="3">
    <source>
        <dbReference type="Proteomes" id="UP001597104"/>
    </source>
</evidence>
<comment type="caution">
    <text evidence="2">The sequence shown here is derived from an EMBL/GenBank/DDBJ whole genome shotgun (WGS) entry which is preliminary data.</text>
</comment>
<evidence type="ECO:0000313" key="2">
    <source>
        <dbReference type="EMBL" id="MFD0897212.1"/>
    </source>
</evidence>
<name>A0ABW3ECV6_9LACO</name>
<feature type="region of interest" description="Disordered" evidence="1">
    <location>
        <begin position="1"/>
        <end position="41"/>
    </location>
</feature>